<protein>
    <recommendedName>
        <fullName evidence="6">Septation ring formation regulator EzrA</fullName>
    </recommendedName>
</protein>
<dbReference type="Proteomes" id="UP000014157">
    <property type="component" value="Unassembled WGS sequence"/>
</dbReference>
<keyword evidence="3 6" id="KW-0175">Coiled coil</keyword>
<comment type="caution">
    <text evidence="8">The sequence shown here is derived from an EMBL/GenBank/DDBJ whole genome shotgun (WGS) entry which is preliminary data.</text>
</comment>
<dbReference type="NCBIfam" id="NF003410">
    <property type="entry name" value="PRK04778.1-4"/>
    <property type="match status" value="1"/>
</dbReference>
<comment type="subcellular location">
    <subcellularLocation>
        <location evidence="6">Cell membrane</location>
        <topology evidence="6">Single-pass membrane protein</topology>
    </subcellularLocation>
    <text evidence="6">Colocalized with FtsZ to the nascent septal site.</text>
</comment>
<keyword evidence="6" id="KW-0131">Cell cycle</keyword>
<dbReference type="GO" id="GO:0000921">
    <property type="term" value="P:septin ring assembly"/>
    <property type="evidence" value="ECO:0007669"/>
    <property type="project" value="InterPro"/>
</dbReference>
<evidence type="ECO:0000256" key="5">
    <source>
        <dbReference type="ARBA" id="ARBA00023210"/>
    </source>
</evidence>
<dbReference type="EMBL" id="AJAS01000022">
    <property type="protein sequence ID" value="EOH96929.1"/>
    <property type="molecule type" value="Genomic_DNA"/>
</dbReference>
<dbReference type="eggNOG" id="COG4477">
    <property type="taxonomic scope" value="Bacteria"/>
</dbReference>
<name>R2T9M5_9ENTE</name>
<accession>R2T9M5</accession>
<dbReference type="Pfam" id="PF06160">
    <property type="entry name" value="EzrA"/>
    <property type="match status" value="1"/>
</dbReference>
<keyword evidence="6" id="KW-1003">Cell membrane</keyword>
<keyword evidence="1 6" id="KW-0812">Transmembrane</keyword>
<keyword evidence="11" id="KW-1185">Reference proteome</keyword>
<evidence type="ECO:0000256" key="4">
    <source>
        <dbReference type="ARBA" id="ARBA00023136"/>
    </source>
</evidence>
<dbReference type="GO" id="GO:0005940">
    <property type="term" value="C:septin ring"/>
    <property type="evidence" value="ECO:0007669"/>
    <property type="project" value="InterPro"/>
</dbReference>
<evidence type="ECO:0000256" key="1">
    <source>
        <dbReference type="ARBA" id="ARBA00022692"/>
    </source>
</evidence>
<reference evidence="9 11" key="2">
    <citation type="submission" date="2013-03" db="EMBL/GenBank/DDBJ databases">
        <title>The Genome Sequence of Enterococcus moraviensis BAA-383 (PacBio/Illumina hybrid assembly).</title>
        <authorList>
            <consortium name="The Broad Institute Genomics Platform"/>
            <consortium name="The Broad Institute Genome Sequencing Center for Infectious Disease"/>
            <person name="Earl A."/>
            <person name="Russ C."/>
            <person name="Gilmore M."/>
            <person name="Surin D."/>
            <person name="Walker B."/>
            <person name="Young S."/>
            <person name="Zeng Q."/>
            <person name="Gargeya S."/>
            <person name="Fitzgerald M."/>
            <person name="Haas B."/>
            <person name="Abouelleil A."/>
            <person name="Allen A.W."/>
            <person name="Alvarado L."/>
            <person name="Arachchi H.M."/>
            <person name="Berlin A.M."/>
            <person name="Chapman S.B."/>
            <person name="Gainer-Dewar J."/>
            <person name="Goldberg J."/>
            <person name="Griggs A."/>
            <person name="Gujja S."/>
            <person name="Hansen M."/>
            <person name="Howarth C."/>
            <person name="Imamovic A."/>
            <person name="Ireland A."/>
            <person name="Larimer J."/>
            <person name="McCowan C."/>
            <person name="Murphy C."/>
            <person name="Pearson M."/>
            <person name="Poon T.W."/>
            <person name="Priest M."/>
            <person name="Roberts A."/>
            <person name="Saif S."/>
            <person name="Shea T."/>
            <person name="Sisk P."/>
            <person name="Sykes S."/>
            <person name="Wortman J."/>
            <person name="Nusbaum C."/>
            <person name="Birren B."/>
        </authorList>
    </citation>
    <scope>NUCLEOTIDE SEQUENCE [LARGE SCALE GENOMIC DNA]</scope>
    <source>
        <strain evidence="9 11">ATCC BAA-383</strain>
    </source>
</reference>
<evidence type="ECO:0000313" key="11">
    <source>
        <dbReference type="Proteomes" id="UP000014157"/>
    </source>
</evidence>
<proteinExistence type="inferred from homology"/>
<reference evidence="8 10" key="1">
    <citation type="submission" date="2013-02" db="EMBL/GenBank/DDBJ databases">
        <title>The Genome Sequence of Enterococcus moraviensis BAA-383.</title>
        <authorList>
            <consortium name="The Broad Institute Genome Sequencing Platform"/>
            <consortium name="The Broad Institute Genome Sequencing Center for Infectious Disease"/>
            <person name="Earl A.M."/>
            <person name="Gilmore M.S."/>
            <person name="Lebreton F."/>
            <person name="Walker B."/>
            <person name="Young S.K."/>
            <person name="Zeng Q."/>
            <person name="Gargeya S."/>
            <person name="Fitzgerald M."/>
            <person name="Haas B."/>
            <person name="Abouelleil A."/>
            <person name="Alvarado L."/>
            <person name="Arachchi H.M."/>
            <person name="Berlin A.M."/>
            <person name="Chapman S.B."/>
            <person name="Dewar J."/>
            <person name="Goldberg J."/>
            <person name="Griggs A."/>
            <person name="Gujja S."/>
            <person name="Hansen M."/>
            <person name="Howarth C."/>
            <person name="Imamovic A."/>
            <person name="Larimer J."/>
            <person name="McCowan C."/>
            <person name="Murphy C."/>
            <person name="Neiman D."/>
            <person name="Pearson M."/>
            <person name="Priest M."/>
            <person name="Roberts A."/>
            <person name="Saif S."/>
            <person name="Shea T."/>
            <person name="Sisk P."/>
            <person name="Sykes S."/>
            <person name="Wortman J."/>
            <person name="Nusbaum C."/>
            <person name="Birren B."/>
        </authorList>
    </citation>
    <scope>NUCLEOTIDE SEQUENCE [LARGE SCALE GENOMIC DNA]</scope>
    <source>
        <strain evidence="8 10">ATCC BAA-383</strain>
    </source>
</reference>
<organism evidence="8 10">
    <name type="scientific">Enterococcus moraviensis ATCC BAA-383</name>
    <dbReference type="NCBI Taxonomy" id="1158609"/>
    <lineage>
        <taxon>Bacteria</taxon>
        <taxon>Bacillati</taxon>
        <taxon>Bacillota</taxon>
        <taxon>Bacilli</taxon>
        <taxon>Lactobacillales</taxon>
        <taxon>Enterococcaceae</taxon>
        <taxon>Enterococcus</taxon>
    </lineage>
</organism>
<evidence type="ECO:0000256" key="2">
    <source>
        <dbReference type="ARBA" id="ARBA00022989"/>
    </source>
</evidence>
<evidence type="ECO:0000313" key="10">
    <source>
        <dbReference type="Proteomes" id="UP000013781"/>
    </source>
</evidence>
<dbReference type="HAMAP" id="MF_00728">
    <property type="entry name" value="EzrA"/>
    <property type="match status" value="1"/>
</dbReference>
<keyword evidence="2 6" id="KW-1133">Transmembrane helix</keyword>
<sequence length="573" mass="67862">MKNNLIIIVVLSIIIIAAVLYLIGYFMRKKNQMKLDDLEKRKEELFDLPVIEEVDDVKKMHMVGQSQNTFREWNQRWTEISTRSFAELESQIFEVENLNETFRFMKAKKAVAEADQTMTEMESEVEIIRNGLKELRESEERNSLEVQKALDVYEEISKLLHDEKSEFGSAYPELQKQIKNIEIEFTQFVTLNTSGDPIEAREVLENAERHTYELDDVMKRIPPLYDELNRTFPDQLKEIEEGYKRLLADHYVFPEKNFEDELRRVQKRVKNSTVDLEKTEVDAVEVANRDTANAIDALYEIMEREINAKKYVITNRKVVGDYIAHALKNNRQLMIELDHTSQSYTLNHNELGRSRGFQTEIEELIRRYEDFEPKLKEHTIPYSEVQAFFKDCYKILDDIENQQVEIDDSLKELRKGEKAAQEKVDQYDFRLRNIKRHVEKQRLPGLPADYLEFFFVATDRIEELSKALNRIRINMEEIRKLSDLCNEDLELLDKKTNDLVNSAALTEQMMQYANRYRHTHEAIRVAMENSLELFSKEYRYQDALDEIGTALERVEPGAFRRIEDFYFNNLDAM</sequence>
<keyword evidence="4 6" id="KW-0472">Membrane</keyword>
<keyword evidence="6" id="KW-0132">Cell division</keyword>
<dbReference type="OrthoDB" id="1654473at2"/>
<evidence type="ECO:0000313" key="8">
    <source>
        <dbReference type="EMBL" id="EOH96929.1"/>
    </source>
</evidence>
<dbReference type="GO" id="GO:0000917">
    <property type="term" value="P:division septum assembly"/>
    <property type="evidence" value="ECO:0007669"/>
    <property type="project" value="UniProtKB-KW"/>
</dbReference>
<dbReference type="PATRIC" id="fig|1158609.3.peg.2588"/>
<gene>
    <name evidence="6" type="primary">ezrA</name>
    <name evidence="9" type="ORF">I586_01257</name>
    <name evidence="8" type="ORF">UAY_02661</name>
</gene>
<dbReference type="STRING" id="155617.RV09_GL001757"/>
<evidence type="ECO:0000256" key="7">
    <source>
        <dbReference type="SAM" id="Phobius"/>
    </source>
</evidence>
<comment type="similarity">
    <text evidence="6">Belongs to the EzrA family.</text>
</comment>
<evidence type="ECO:0000313" key="9">
    <source>
        <dbReference type="EMBL" id="EOT71456.1"/>
    </source>
</evidence>
<feature type="topological domain" description="Extracellular" evidence="6">
    <location>
        <begin position="1"/>
        <end position="8"/>
    </location>
</feature>
<dbReference type="InterPro" id="IPR010379">
    <property type="entry name" value="EzrA"/>
</dbReference>
<dbReference type="HOGENOM" id="CLU_034079_2_0_9"/>
<feature type="topological domain" description="Cytoplasmic" evidence="6">
    <location>
        <begin position="28"/>
        <end position="573"/>
    </location>
</feature>
<dbReference type="EMBL" id="ASWB01000002">
    <property type="protein sequence ID" value="EOT71456.1"/>
    <property type="molecule type" value="Genomic_DNA"/>
</dbReference>
<dbReference type="RefSeq" id="WP_010765995.1">
    <property type="nucleotide sequence ID" value="NZ_ASWB01000002.1"/>
</dbReference>
<dbReference type="AlphaFoldDB" id="R2T9M5"/>
<dbReference type="Proteomes" id="UP000013781">
    <property type="component" value="Unassembled WGS sequence"/>
</dbReference>
<keyword evidence="5 6" id="KW-0717">Septation</keyword>
<evidence type="ECO:0000256" key="6">
    <source>
        <dbReference type="HAMAP-Rule" id="MF_00728"/>
    </source>
</evidence>
<comment type="function">
    <text evidence="6">Negative regulator of FtsZ ring formation; modulates the frequency and position of FtsZ ring formation. Inhibits FtsZ ring formation at polar sites. Interacts either with FtsZ or with one of its binding partners to promote depolymerization.</text>
</comment>
<feature type="transmembrane region" description="Helical" evidence="7">
    <location>
        <begin position="6"/>
        <end position="26"/>
    </location>
</feature>
<evidence type="ECO:0000256" key="3">
    <source>
        <dbReference type="ARBA" id="ARBA00023054"/>
    </source>
</evidence>
<feature type="coiled-coil region" evidence="6">
    <location>
        <begin position="95"/>
        <end position="138"/>
    </location>
</feature>
<dbReference type="GO" id="GO:0005886">
    <property type="term" value="C:plasma membrane"/>
    <property type="evidence" value="ECO:0007669"/>
    <property type="project" value="UniProtKB-SubCell"/>
</dbReference>